<reference evidence="1 2" key="1">
    <citation type="submission" date="2023-03" db="EMBL/GenBank/DDBJ databases">
        <title>Draft assemblies of triclosan tolerant bacteria isolated from returned activated sludge.</title>
        <authorList>
            <person name="Van Hamelsveld S."/>
        </authorList>
    </citation>
    <scope>NUCLEOTIDE SEQUENCE [LARGE SCALE GENOMIC DNA]</scope>
    <source>
        <strain evidence="1 2">GW210010_S58</strain>
    </source>
</reference>
<organism evidence="1 2">
    <name type="scientific">Cupriavidus basilensis</name>
    <dbReference type="NCBI Taxonomy" id="68895"/>
    <lineage>
        <taxon>Bacteria</taxon>
        <taxon>Pseudomonadati</taxon>
        <taxon>Pseudomonadota</taxon>
        <taxon>Betaproteobacteria</taxon>
        <taxon>Burkholderiales</taxon>
        <taxon>Burkholderiaceae</taxon>
        <taxon>Cupriavidus</taxon>
    </lineage>
</organism>
<sequence>MKVLPVLIFRRIIDHPFHQSANFRSWQAIHIGLEIAVEGNIEAASQDGLRQDRRCCGDRAEVLGQ</sequence>
<protein>
    <submittedName>
        <fullName evidence="1">Uncharacterized protein</fullName>
    </submittedName>
</protein>
<evidence type="ECO:0000313" key="1">
    <source>
        <dbReference type="EMBL" id="MDF3840063.1"/>
    </source>
</evidence>
<comment type="caution">
    <text evidence="1">The sequence shown here is derived from an EMBL/GenBank/DDBJ whole genome shotgun (WGS) entry which is preliminary data.</text>
</comment>
<gene>
    <name evidence="1" type="ORF">P3W85_45150</name>
</gene>
<dbReference type="EMBL" id="JARJLM010000734">
    <property type="protein sequence ID" value="MDF3840063.1"/>
    <property type="molecule type" value="Genomic_DNA"/>
</dbReference>
<dbReference type="Proteomes" id="UP001216674">
    <property type="component" value="Unassembled WGS sequence"/>
</dbReference>
<proteinExistence type="predicted"/>
<evidence type="ECO:0000313" key="2">
    <source>
        <dbReference type="Proteomes" id="UP001216674"/>
    </source>
</evidence>
<accession>A0ABT6B5F2</accession>
<name>A0ABT6B5F2_9BURK</name>
<dbReference type="RefSeq" id="WP_276269625.1">
    <property type="nucleotide sequence ID" value="NZ_JARJLM010000734.1"/>
</dbReference>
<keyword evidence="2" id="KW-1185">Reference proteome</keyword>